<dbReference type="Gene3D" id="3.40.462.20">
    <property type="match status" value="1"/>
</dbReference>
<feature type="domain" description="Berberine/berberine-like" evidence="3">
    <location>
        <begin position="172"/>
        <end position="222"/>
    </location>
</feature>
<sequence>MLDFGYYFSSSDLLYIGIAIDVCELAVNGRRKEGERKIWEASNSSIDNFLQCIPSQSNSSHPISNAIYTPTNSSFINVLQNYIRLETIWKKMIQVQSDNILLMQWNPYGGRMSEIPEDATAFPHRAGNLFKIQYLTLWQNHSVEATNKNIQATRDLHTTFTPFVSNNPRETFLNYRDIDIGTNINGTLDFAMDFFKNNVKRLLQVKAKVDPTNFFRYEQSIPIS</sequence>
<dbReference type="GeneID" id="110777594"/>
<evidence type="ECO:0000256" key="2">
    <source>
        <dbReference type="ARBA" id="ARBA00022827"/>
    </source>
</evidence>
<keyword evidence="4" id="KW-1185">Reference proteome</keyword>
<gene>
    <name evidence="5" type="primary">LOC110777594</name>
</gene>
<evidence type="ECO:0000313" key="5">
    <source>
        <dbReference type="RefSeq" id="XP_056690022.1"/>
    </source>
</evidence>
<reference evidence="5" key="2">
    <citation type="submission" date="2025-08" db="UniProtKB">
        <authorList>
            <consortium name="RefSeq"/>
        </authorList>
    </citation>
    <scope>IDENTIFICATION</scope>
    <source>
        <tissue evidence="5">Leaf</tissue>
    </source>
</reference>
<proteinExistence type="predicted"/>
<dbReference type="RefSeq" id="XP_056690022.1">
    <property type="nucleotide sequence ID" value="XM_056834044.1"/>
</dbReference>
<evidence type="ECO:0000313" key="4">
    <source>
        <dbReference type="Proteomes" id="UP000813463"/>
    </source>
</evidence>
<dbReference type="Pfam" id="PF08031">
    <property type="entry name" value="BBE"/>
    <property type="match status" value="1"/>
</dbReference>
<dbReference type="Proteomes" id="UP000813463">
    <property type="component" value="Chromosome 1"/>
</dbReference>
<evidence type="ECO:0000259" key="3">
    <source>
        <dbReference type="Pfam" id="PF08031"/>
    </source>
</evidence>
<evidence type="ECO:0000256" key="1">
    <source>
        <dbReference type="ARBA" id="ARBA00022630"/>
    </source>
</evidence>
<keyword evidence="2" id="KW-0274">FAD</keyword>
<name>A0ABM3R324_SPIOL</name>
<dbReference type="PANTHER" id="PTHR32448">
    <property type="entry name" value="OS08G0158400 PROTEIN"/>
    <property type="match status" value="1"/>
</dbReference>
<protein>
    <submittedName>
        <fullName evidence="5">Berberine bridge enzyme-like 17</fullName>
    </submittedName>
</protein>
<dbReference type="InterPro" id="IPR012951">
    <property type="entry name" value="BBE"/>
</dbReference>
<reference evidence="4" key="1">
    <citation type="journal article" date="2021" name="Nat. Commun.">
        <title>Genomic analyses provide insights into spinach domestication and the genetic basis of agronomic traits.</title>
        <authorList>
            <person name="Cai X."/>
            <person name="Sun X."/>
            <person name="Xu C."/>
            <person name="Sun H."/>
            <person name="Wang X."/>
            <person name="Ge C."/>
            <person name="Zhang Z."/>
            <person name="Wang Q."/>
            <person name="Fei Z."/>
            <person name="Jiao C."/>
            <person name="Wang Q."/>
        </authorList>
    </citation>
    <scope>NUCLEOTIDE SEQUENCE [LARGE SCALE GENOMIC DNA]</scope>
    <source>
        <strain evidence="4">cv. Varoflay</strain>
    </source>
</reference>
<organism evidence="4 5">
    <name type="scientific">Spinacia oleracea</name>
    <name type="common">Spinach</name>
    <dbReference type="NCBI Taxonomy" id="3562"/>
    <lineage>
        <taxon>Eukaryota</taxon>
        <taxon>Viridiplantae</taxon>
        <taxon>Streptophyta</taxon>
        <taxon>Embryophyta</taxon>
        <taxon>Tracheophyta</taxon>
        <taxon>Spermatophyta</taxon>
        <taxon>Magnoliopsida</taxon>
        <taxon>eudicotyledons</taxon>
        <taxon>Gunneridae</taxon>
        <taxon>Pentapetalae</taxon>
        <taxon>Caryophyllales</taxon>
        <taxon>Chenopodiaceae</taxon>
        <taxon>Chenopodioideae</taxon>
        <taxon>Anserineae</taxon>
        <taxon>Spinacia</taxon>
    </lineage>
</organism>
<accession>A0ABM3R324</accession>
<keyword evidence="1" id="KW-0285">Flavoprotein</keyword>